<dbReference type="PANTHER" id="PTHR43581:SF2">
    <property type="entry name" value="EXCINUCLEASE ATPASE SUBUNIT"/>
    <property type="match status" value="1"/>
</dbReference>
<feature type="domain" description="ATPase AAA-type core" evidence="1">
    <location>
        <begin position="53"/>
        <end position="315"/>
    </location>
</feature>
<gene>
    <name evidence="2" type="ORF">F963_03059</name>
</gene>
<sequence>MNQTQNKLGKISIECMMNSSNNNGLDTMKVKSLEIKDVGGVSHLKLENLNERMNIICGANGVGKTNILDSIVYVFSEYDPKSVVNKSVGSTKGNIELETDAFENVLIKSINEYEPSNHRHSSISSEPTIFTELLNVIYLKVNRVFDYRFLDSISFSEKKLQKRLKSLVNGIDGEDLKGWLVSQLLLSTSPNALDLCDLENIEELKKSFSVLDSGIKYKSLKNNEIIVSTPTGDIYFEYLSSGFKSILFIILNIFRELSERAIYVTTSHKLFNGIILIDEVELHLHPEWQGRICTILKEVFPNAQFFITTHSPHVVQTAIKGEVIALERKNGVVERRELPESEYGYQGWTIEEILEDVMGMPDLRTKKYNEIKARFDKALDEQNKDDAKKAYHELDKMLHPQYPLRPVFKMQLDSLGE</sequence>
<dbReference type="InterPro" id="IPR027417">
    <property type="entry name" value="P-loop_NTPase"/>
</dbReference>
<dbReference type="SUPFAM" id="SSF52540">
    <property type="entry name" value="P-loop containing nucleoside triphosphate hydrolases"/>
    <property type="match status" value="1"/>
</dbReference>
<reference evidence="2 3" key="1">
    <citation type="submission" date="2013-02" db="EMBL/GenBank/DDBJ databases">
        <title>The Genome Sequence of Acinetobacter bereziniae NIPH 3.</title>
        <authorList>
            <consortium name="The Broad Institute Genome Sequencing Platform"/>
            <consortium name="The Broad Institute Genome Sequencing Center for Infectious Disease"/>
            <person name="Cerqueira G."/>
            <person name="Feldgarden M."/>
            <person name="Courvalin P."/>
            <person name="Perichon B."/>
            <person name="Grillot-Courvalin C."/>
            <person name="Clermont D."/>
            <person name="Rocha E."/>
            <person name="Yoon E.-J."/>
            <person name="Nemec A."/>
            <person name="Walker B."/>
            <person name="Young S.K."/>
            <person name="Zeng Q."/>
            <person name="Gargeya S."/>
            <person name="Fitzgerald M."/>
            <person name="Haas B."/>
            <person name="Abouelleil A."/>
            <person name="Alvarado L."/>
            <person name="Arachchi H.M."/>
            <person name="Berlin A.M."/>
            <person name="Chapman S.B."/>
            <person name="Dewar J."/>
            <person name="Goldberg J."/>
            <person name="Griggs A."/>
            <person name="Gujja S."/>
            <person name="Hansen M."/>
            <person name="Howarth C."/>
            <person name="Imamovic A."/>
            <person name="Larimer J."/>
            <person name="McCowan C."/>
            <person name="Murphy C."/>
            <person name="Neiman D."/>
            <person name="Pearson M."/>
            <person name="Priest M."/>
            <person name="Roberts A."/>
            <person name="Saif S."/>
            <person name="Shea T."/>
            <person name="Sisk P."/>
            <person name="Sykes S."/>
            <person name="Wortman J."/>
            <person name="Nusbaum C."/>
            <person name="Birren B."/>
        </authorList>
    </citation>
    <scope>NUCLEOTIDE SEQUENCE [LARGE SCALE GENOMIC DNA]</scope>
    <source>
        <strain evidence="2 3">NIPH 3</strain>
    </source>
</reference>
<dbReference type="HOGENOM" id="CLU_065132_0_0_6"/>
<dbReference type="AlphaFoldDB" id="N8YMX9"/>
<dbReference type="Pfam" id="PF13304">
    <property type="entry name" value="AAA_21"/>
    <property type="match status" value="1"/>
</dbReference>
<protein>
    <recommendedName>
        <fullName evidence="1">ATPase AAA-type core domain-containing protein</fullName>
    </recommendedName>
</protein>
<comment type="caution">
    <text evidence="2">The sequence shown here is derived from an EMBL/GenBank/DDBJ whole genome shotgun (WGS) entry which is preliminary data.</text>
</comment>
<name>N8YMX9_ACIBZ</name>
<dbReference type="PATRIC" id="fig|1217651.3.peg.3024"/>
<accession>N8YMX9</accession>
<dbReference type="PANTHER" id="PTHR43581">
    <property type="entry name" value="ATP/GTP PHOSPHATASE"/>
    <property type="match status" value="1"/>
</dbReference>
<dbReference type="InterPro" id="IPR003959">
    <property type="entry name" value="ATPase_AAA_core"/>
</dbReference>
<proteinExistence type="predicted"/>
<dbReference type="Gene3D" id="3.40.50.300">
    <property type="entry name" value="P-loop containing nucleotide triphosphate hydrolases"/>
    <property type="match status" value="1"/>
</dbReference>
<dbReference type="GO" id="GO:0016887">
    <property type="term" value="F:ATP hydrolysis activity"/>
    <property type="evidence" value="ECO:0007669"/>
    <property type="project" value="InterPro"/>
</dbReference>
<dbReference type="EMBL" id="APPK01000045">
    <property type="protein sequence ID" value="ENV20928.1"/>
    <property type="molecule type" value="Genomic_DNA"/>
</dbReference>
<dbReference type="GO" id="GO:0006302">
    <property type="term" value="P:double-strand break repair"/>
    <property type="evidence" value="ECO:0007669"/>
    <property type="project" value="InterPro"/>
</dbReference>
<organism evidence="2 3">
    <name type="scientific">Acinetobacter bereziniae NIPH 3</name>
    <dbReference type="NCBI Taxonomy" id="1217651"/>
    <lineage>
        <taxon>Bacteria</taxon>
        <taxon>Pseudomonadati</taxon>
        <taxon>Pseudomonadota</taxon>
        <taxon>Gammaproteobacteria</taxon>
        <taxon>Moraxellales</taxon>
        <taxon>Moraxellaceae</taxon>
        <taxon>Acinetobacter</taxon>
    </lineage>
</organism>
<dbReference type="Proteomes" id="UP000013270">
    <property type="component" value="Unassembled WGS sequence"/>
</dbReference>
<dbReference type="InterPro" id="IPR051396">
    <property type="entry name" value="Bact_Antivir_Def_Nuclease"/>
</dbReference>
<evidence type="ECO:0000259" key="1">
    <source>
        <dbReference type="Pfam" id="PF13304"/>
    </source>
</evidence>
<evidence type="ECO:0000313" key="3">
    <source>
        <dbReference type="Proteomes" id="UP000013270"/>
    </source>
</evidence>
<dbReference type="RefSeq" id="WP_004831606.1">
    <property type="nucleotide sequence ID" value="NZ_KB849468.1"/>
</dbReference>
<evidence type="ECO:0000313" key="2">
    <source>
        <dbReference type="EMBL" id="ENV20928.1"/>
    </source>
</evidence>